<comment type="caution">
    <text evidence="11">The sequence shown here is derived from an EMBL/GenBank/DDBJ whole genome shotgun (WGS) entry which is preliminary data.</text>
</comment>
<dbReference type="GO" id="GO:0008324">
    <property type="term" value="F:monoatomic cation transmembrane transporter activity"/>
    <property type="evidence" value="ECO:0007669"/>
    <property type="project" value="InterPro"/>
</dbReference>
<evidence type="ECO:0000256" key="4">
    <source>
        <dbReference type="ARBA" id="ARBA00022475"/>
    </source>
</evidence>
<evidence type="ECO:0000256" key="1">
    <source>
        <dbReference type="ARBA" id="ARBA00004651"/>
    </source>
</evidence>
<dbReference type="InterPro" id="IPR006153">
    <property type="entry name" value="Cation/H_exchanger_TM"/>
</dbReference>
<keyword evidence="4" id="KW-1003">Cell membrane</keyword>
<evidence type="ECO:0000256" key="7">
    <source>
        <dbReference type="ARBA" id="ARBA00023065"/>
    </source>
</evidence>
<dbReference type="GO" id="GO:0015297">
    <property type="term" value="F:antiporter activity"/>
    <property type="evidence" value="ECO:0007669"/>
    <property type="project" value="UniProtKB-KW"/>
</dbReference>
<keyword evidence="7" id="KW-0406">Ion transport</keyword>
<name>R7A466_9FIRM</name>
<dbReference type="GO" id="GO:0006813">
    <property type="term" value="P:potassium ion transport"/>
    <property type="evidence" value="ECO:0007669"/>
    <property type="project" value="InterPro"/>
</dbReference>
<dbReference type="NCBIfam" id="NF003715">
    <property type="entry name" value="PRK05326.1-2"/>
    <property type="match status" value="1"/>
</dbReference>
<keyword evidence="5 9" id="KW-0812">Transmembrane</keyword>
<sequence>MQSILLIIALIVLLCIVANRFSNKFGMPVLLLFMLLGIAFGVDGFFGFEFDNYELTGRVCSIALAFIMFYGGFGTKWSAAKPVAVKSVILSTVGVVLTALLTAVFCVYALGFGKVEGFIVGAVLSSTDAASVFSILRSKKLSLKDGTASMLEIESGSNDPISYMLTVIGISMMNGMEGSVAGLVLCQIVIGVAVGVIVALAAQFIMRKTDILTEGMDTIFVIAVVLVSYALPSMFNGNGYLSVYLTGIILGNSRIANKNNLVHFFDGLTNLAQITIFFLLGLLATPHMMPEIILTSVFIALFLTFIARPVTIMALLAPFGASFGQIGLVSWAGLRGASSIVFAIDVMSSGMLLGHDIFHIVFMVALLSVAIQGTLLPLVSKKFNMIDEDADVLKTFNDYQEEEAMTLMRMYIPKGHNWENRLISDVTMPTGSLALMIKRGTDTVIPKGSTRILADDSVILSVPAYHGGNDIRLEEIHIDRRHEWNNKSISELNLPENVLIAMIKRQDQSIIPSGHTVIHENDTVVIYR</sequence>
<feature type="transmembrane region" description="Helical" evidence="9">
    <location>
        <begin position="357"/>
        <end position="379"/>
    </location>
</feature>
<reference evidence="11" key="1">
    <citation type="submission" date="2012-11" db="EMBL/GenBank/DDBJ databases">
        <title>Dependencies among metagenomic species, viruses, plasmids and units of genetic variation.</title>
        <authorList>
            <person name="Nielsen H.B."/>
            <person name="Almeida M."/>
            <person name="Juncker A.S."/>
            <person name="Rasmussen S."/>
            <person name="Li J."/>
            <person name="Sunagawa S."/>
            <person name="Plichta D."/>
            <person name="Gautier L."/>
            <person name="Le Chatelier E."/>
            <person name="Peletier E."/>
            <person name="Bonde I."/>
            <person name="Nielsen T."/>
            <person name="Manichanh C."/>
            <person name="Arumugam M."/>
            <person name="Batto J."/>
            <person name="Santos M.B.Q.D."/>
            <person name="Blom N."/>
            <person name="Borruel N."/>
            <person name="Burgdorf K.S."/>
            <person name="Boumezbeur F."/>
            <person name="Casellas F."/>
            <person name="Dore J."/>
            <person name="Guarner F."/>
            <person name="Hansen T."/>
            <person name="Hildebrand F."/>
            <person name="Kaas R.S."/>
            <person name="Kennedy S."/>
            <person name="Kristiansen K."/>
            <person name="Kultima J.R."/>
            <person name="Leonard P."/>
            <person name="Levenez F."/>
            <person name="Lund O."/>
            <person name="Moumen B."/>
            <person name="Le Paslier D."/>
            <person name="Pons N."/>
            <person name="Pedersen O."/>
            <person name="Prifti E."/>
            <person name="Qin J."/>
            <person name="Raes J."/>
            <person name="Tap J."/>
            <person name="Tims S."/>
            <person name="Ussery D.W."/>
            <person name="Yamada T."/>
            <person name="MetaHit consortium"/>
            <person name="Renault P."/>
            <person name="Sicheritz-Ponten T."/>
            <person name="Bork P."/>
            <person name="Wang J."/>
            <person name="Brunak S."/>
            <person name="Ehrlich S.D."/>
        </authorList>
    </citation>
    <scope>NUCLEOTIDE SEQUENCE [LARGE SCALE GENOMIC DNA]</scope>
</reference>
<feature type="transmembrane region" description="Helical" evidence="9">
    <location>
        <begin position="117"/>
        <end position="136"/>
    </location>
</feature>
<feature type="transmembrane region" description="Helical" evidence="9">
    <location>
        <begin position="180"/>
        <end position="204"/>
    </location>
</feature>
<dbReference type="NCBIfam" id="NF003716">
    <property type="entry name" value="PRK05326.1-3"/>
    <property type="match status" value="1"/>
</dbReference>
<dbReference type="AlphaFoldDB" id="R7A466"/>
<dbReference type="Proteomes" id="UP000018141">
    <property type="component" value="Unassembled WGS sequence"/>
</dbReference>
<feature type="transmembrane region" description="Helical" evidence="9">
    <location>
        <begin position="292"/>
        <end position="316"/>
    </location>
</feature>
<evidence type="ECO:0000256" key="8">
    <source>
        <dbReference type="ARBA" id="ARBA00023136"/>
    </source>
</evidence>
<evidence type="ECO:0000259" key="10">
    <source>
        <dbReference type="PROSITE" id="PS51202"/>
    </source>
</evidence>
<comment type="subcellular location">
    <subcellularLocation>
        <location evidence="1">Cell membrane</location>
        <topology evidence="1">Multi-pass membrane protein</topology>
    </subcellularLocation>
</comment>
<feature type="transmembrane region" description="Helical" evidence="9">
    <location>
        <begin position="211"/>
        <end position="231"/>
    </location>
</feature>
<protein>
    <submittedName>
        <fullName evidence="11">Cell volume regulation protein CvrA</fullName>
    </submittedName>
</protein>
<dbReference type="SUPFAM" id="SSF116726">
    <property type="entry name" value="TrkA C-terminal domain-like"/>
    <property type="match status" value="2"/>
</dbReference>
<dbReference type="InterPro" id="IPR038770">
    <property type="entry name" value="Na+/solute_symporter_sf"/>
</dbReference>
<proteinExistence type="predicted"/>
<feature type="transmembrane region" description="Helical" evidence="9">
    <location>
        <begin position="268"/>
        <end position="286"/>
    </location>
</feature>
<evidence type="ECO:0000256" key="2">
    <source>
        <dbReference type="ARBA" id="ARBA00022448"/>
    </source>
</evidence>
<dbReference type="Gene3D" id="3.30.70.1450">
    <property type="entry name" value="Regulator of K+ conductance, C-terminal domain"/>
    <property type="match status" value="2"/>
</dbReference>
<dbReference type="Pfam" id="PF00999">
    <property type="entry name" value="Na_H_Exchanger"/>
    <property type="match status" value="1"/>
</dbReference>
<evidence type="ECO:0000256" key="3">
    <source>
        <dbReference type="ARBA" id="ARBA00022449"/>
    </source>
</evidence>
<feature type="transmembrane region" description="Helical" evidence="9">
    <location>
        <begin position="30"/>
        <end position="48"/>
    </location>
</feature>
<dbReference type="InterPro" id="IPR006037">
    <property type="entry name" value="RCK_C"/>
</dbReference>
<dbReference type="GO" id="GO:0005886">
    <property type="term" value="C:plasma membrane"/>
    <property type="evidence" value="ECO:0007669"/>
    <property type="project" value="UniProtKB-SubCell"/>
</dbReference>
<dbReference type="PANTHER" id="PTHR32507">
    <property type="entry name" value="NA(+)/H(+) ANTIPORTER 1"/>
    <property type="match status" value="1"/>
</dbReference>
<evidence type="ECO:0000256" key="5">
    <source>
        <dbReference type="ARBA" id="ARBA00022692"/>
    </source>
</evidence>
<dbReference type="GO" id="GO:1902600">
    <property type="term" value="P:proton transmembrane transport"/>
    <property type="evidence" value="ECO:0007669"/>
    <property type="project" value="InterPro"/>
</dbReference>
<feature type="transmembrane region" description="Helical" evidence="9">
    <location>
        <begin position="88"/>
        <end position="110"/>
    </location>
</feature>
<keyword evidence="2" id="KW-0813">Transport</keyword>
<dbReference type="PROSITE" id="PS51202">
    <property type="entry name" value="RCK_C"/>
    <property type="match status" value="1"/>
</dbReference>
<dbReference type="Gene3D" id="1.20.1530.20">
    <property type="match status" value="1"/>
</dbReference>
<evidence type="ECO:0000256" key="6">
    <source>
        <dbReference type="ARBA" id="ARBA00022989"/>
    </source>
</evidence>
<evidence type="ECO:0000256" key="9">
    <source>
        <dbReference type="SAM" id="Phobius"/>
    </source>
</evidence>
<feature type="domain" description="RCK C-terminal" evidence="10">
    <location>
        <begin position="460"/>
        <end position="528"/>
    </location>
</feature>
<dbReference type="EMBL" id="CBHH010000014">
    <property type="protein sequence ID" value="CDD55603.1"/>
    <property type="molecule type" value="Genomic_DNA"/>
</dbReference>
<evidence type="ECO:0000313" key="11">
    <source>
        <dbReference type="EMBL" id="CDD55603.1"/>
    </source>
</evidence>
<keyword evidence="6 9" id="KW-1133">Transmembrane helix</keyword>
<keyword evidence="3" id="KW-0050">Antiport</keyword>
<gene>
    <name evidence="11" type="ORF">BN656_00378</name>
</gene>
<evidence type="ECO:0000313" key="12">
    <source>
        <dbReference type="Proteomes" id="UP000018141"/>
    </source>
</evidence>
<dbReference type="InterPro" id="IPR036721">
    <property type="entry name" value="RCK_C_sf"/>
</dbReference>
<dbReference type="PANTHER" id="PTHR32507:SF7">
    <property type="entry name" value="K(+)_H(+) ANTIPORTER NHAP2"/>
    <property type="match status" value="1"/>
</dbReference>
<organism evidence="11 12">
    <name type="scientific">Bacteroides pectinophilus CAG:437</name>
    <dbReference type="NCBI Taxonomy" id="1263051"/>
    <lineage>
        <taxon>Bacteria</taxon>
        <taxon>Bacillati</taxon>
        <taxon>Bacillota</taxon>
        <taxon>Clostridia</taxon>
        <taxon>Eubacteriales</taxon>
    </lineage>
</organism>
<keyword evidence="8 9" id="KW-0472">Membrane</keyword>
<accession>R7A466</accession>
<dbReference type="Pfam" id="PF02080">
    <property type="entry name" value="TrkA_C"/>
    <property type="match status" value="1"/>
</dbReference>
<feature type="transmembrane region" description="Helical" evidence="9">
    <location>
        <begin position="55"/>
        <end position="73"/>
    </location>
</feature>